<gene>
    <name evidence="3" type="ORF">TSUD_341160</name>
</gene>
<proteinExistence type="predicted"/>
<dbReference type="OrthoDB" id="1423144at2759"/>
<sequence length="294" mass="33177">MGGQQSTTKFTWKIENFSHLNDEKIYSEPFILGGYPWKIVLYPMGVKIDENKGAVDQLAIYLEAMKTANMSEGWSRVVKFKLVVFNQLNTNKTITTETIHDFNEKVVSLGYPSFMTLTELHNPGNGFIVKDACIVGAEVFISKSTSEKQVNQTVNSNVSPVSIKSTKQVNAELGYATLGRVITFLQTNKVKDMNDKTCKELQVLWDQLKKFKLDLTWLEPQVQSALGMKGYVEKALQVEKLKENVVISELETERLKANLAAAEVNLDMERDLLKEKGIKERDLDSELGSGSWRP</sequence>
<dbReference type="SMART" id="SM00061">
    <property type="entry name" value="MATH"/>
    <property type="match status" value="1"/>
</dbReference>
<keyword evidence="4" id="KW-1185">Reference proteome</keyword>
<dbReference type="EMBL" id="DF973172">
    <property type="protein sequence ID" value="GAU17572.1"/>
    <property type="molecule type" value="Genomic_DNA"/>
</dbReference>
<dbReference type="InterPro" id="IPR050804">
    <property type="entry name" value="MCC"/>
</dbReference>
<dbReference type="Proteomes" id="UP000242715">
    <property type="component" value="Unassembled WGS sequence"/>
</dbReference>
<dbReference type="PROSITE" id="PS50144">
    <property type="entry name" value="MATH"/>
    <property type="match status" value="1"/>
</dbReference>
<evidence type="ECO:0000313" key="4">
    <source>
        <dbReference type="Proteomes" id="UP000242715"/>
    </source>
</evidence>
<dbReference type="PANTHER" id="PTHR46236:SF36">
    <property type="entry name" value="MATH (MEPRIN AND TRAF-C-LIKE) DOMAIN PROTEIN"/>
    <property type="match status" value="1"/>
</dbReference>
<dbReference type="Gene3D" id="2.60.210.10">
    <property type="entry name" value="Apoptosis, Tumor Necrosis Factor Receptor Associated Protein 2, Chain A"/>
    <property type="match status" value="1"/>
</dbReference>
<dbReference type="InterPro" id="IPR008974">
    <property type="entry name" value="TRAF-like"/>
</dbReference>
<reference evidence="4" key="1">
    <citation type="journal article" date="2017" name="Front. Plant Sci.">
        <title>Climate Clever Clovers: New Paradigm to Reduce the Environmental Footprint of Ruminants by Breeding Low Methanogenic Forages Utilizing Haplotype Variation.</title>
        <authorList>
            <person name="Kaur P."/>
            <person name="Appels R."/>
            <person name="Bayer P.E."/>
            <person name="Keeble-Gagnere G."/>
            <person name="Wang J."/>
            <person name="Hirakawa H."/>
            <person name="Shirasawa K."/>
            <person name="Vercoe P."/>
            <person name="Stefanova K."/>
            <person name="Durmic Z."/>
            <person name="Nichols P."/>
            <person name="Revell C."/>
            <person name="Isobe S.N."/>
            <person name="Edwards D."/>
            <person name="Erskine W."/>
        </authorList>
    </citation>
    <scope>NUCLEOTIDE SEQUENCE [LARGE SCALE GENOMIC DNA]</scope>
    <source>
        <strain evidence="4">cv. Daliak</strain>
    </source>
</reference>
<dbReference type="InterPro" id="IPR002083">
    <property type="entry name" value="MATH/TRAF_dom"/>
</dbReference>
<feature type="domain" description="MATH" evidence="2">
    <location>
        <begin position="7"/>
        <end position="139"/>
    </location>
</feature>
<organism evidence="3 4">
    <name type="scientific">Trifolium subterraneum</name>
    <name type="common">Subterranean clover</name>
    <dbReference type="NCBI Taxonomy" id="3900"/>
    <lineage>
        <taxon>Eukaryota</taxon>
        <taxon>Viridiplantae</taxon>
        <taxon>Streptophyta</taxon>
        <taxon>Embryophyta</taxon>
        <taxon>Tracheophyta</taxon>
        <taxon>Spermatophyta</taxon>
        <taxon>Magnoliopsida</taxon>
        <taxon>eudicotyledons</taxon>
        <taxon>Gunneridae</taxon>
        <taxon>Pentapetalae</taxon>
        <taxon>rosids</taxon>
        <taxon>fabids</taxon>
        <taxon>Fabales</taxon>
        <taxon>Fabaceae</taxon>
        <taxon>Papilionoideae</taxon>
        <taxon>50 kb inversion clade</taxon>
        <taxon>NPAAA clade</taxon>
        <taxon>Hologalegina</taxon>
        <taxon>IRL clade</taxon>
        <taxon>Trifolieae</taxon>
        <taxon>Trifolium</taxon>
    </lineage>
</organism>
<evidence type="ECO:0000313" key="3">
    <source>
        <dbReference type="EMBL" id="GAU17572.1"/>
    </source>
</evidence>
<protein>
    <recommendedName>
        <fullName evidence="2">MATH domain-containing protein</fullName>
    </recommendedName>
</protein>
<keyword evidence="1" id="KW-0175">Coiled coil</keyword>
<dbReference type="SUPFAM" id="SSF49599">
    <property type="entry name" value="TRAF domain-like"/>
    <property type="match status" value="1"/>
</dbReference>
<dbReference type="Pfam" id="PF22486">
    <property type="entry name" value="MATH_2"/>
    <property type="match status" value="1"/>
</dbReference>
<evidence type="ECO:0000259" key="2">
    <source>
        <dbReference type="PROSITE" id="PS50144"/>
    </source>
</evidence>
<dbReference type="PANTHER" id="PTHR46236">
    <property type="entry name" value="TRAF-LIKE SUPERFAMILY PROTEIN"/>
    <property type="match status" value="1"/>
</dbReference>
<name>A0A2Z6LNG6_TRISU</name>
<dbReference type="CDD" id="cd00121">
    <property type="entry name" value="MATH"/>
    <property type="match status" value="1"/>
</dbReference>
<accession>A0A2Z6LNG6</accession>
<evidence type="ECO:0000256" key="1">
    <source>
        <dbReference type="ARBA" id="ARBA00023054"/>
    </source>
</evidence>
<dbReference type="AlphaFoldDB" id="A0A2Z6LNG6"/>